<protein>
    <recommendedName>
        <fullName evidence="3">nicotinate phosphoribosyltransferase</fullName>
        <ecNumber evidence="3">6.3.4.21</ecNumber>
    </recommendedName>
</protein>
<proteinExistence type="inferred from homology"/>
<evidence type="ECO:0000256" key="8">
    <source>
        <dbReference type="ARBA" id="ARBA00048668"/>
    </source>
</evidence>
<keyword evidence="7" id="KW-0808">Transferase</keyword>
<comment type="caution">
    <text evidence="12">The sequence shown here is derived from an EMBL/GenBank/DDBJ whole genome shotgun (WGS) entry which is preliminary data.</text>
</comment>
<name>A0AAV9MX51_9EURO</name>
<feature type="region of interest" description="Disordered" evidence="9">
    <location>
        <begin position="292"/>
        <end position="312"/>
    </location>
</feature>
<dbReference type="GeneID" id="89977569"/>
<keyword evidence="5" id="KW-0436">Ligase</keyword>
<dbReference type="Pfam" id="PF04095">
    <property type="entry name" value="NAPRTase"/>
    <property type="match status" value="1"/>
</dbReference>
<dbReference type="EMBL" id="JAVRRD010000038">
    <property type="protein sequence ID" value="KAK5045304.1"/>
    <property type="molecule type" value="Genomic_DNA"/>
</dbReference>
<dbReference type="EC" id="6.3.4.21" evidence="3"/>
<comment type="similarity">
    <text evidence="2">Belongs to the NAPRTase family.</text>
</comment>
<dbReference type="PIRSF" id="PIRSF000484">
    <property type="entry name" value="NAPRT"/>
    <property type="match status" value="1"/>
</dbReference>
<gene>
    <name evidence="12" type="ORF">LTR84_009410</name>
</gene>
<evidence type="ECO:0000256" key="5">
    <source>
        <dbReference type="ARBA" id="ARBA00022598"/>
    </source>
</evidence>
<dbReference type="RefSeq" id="XP_064700936.1">
    <property type="nucleotide sequence ID" value="XM_064852950.1"/>
</dbReference>
<feature type="domain" description="Nicotinate/nicotinamide phosphoribosyltransferase" evidence="10">
    <location>
        <begin position="177"/>
        <end position="439"/>
    </location>
</feature>
<dbReference type="InterPro" id="IPR007229">
    <property type="entry name" value="Nic_PRibTrfase-Fam"/>
</dbReference>
<dbReference type="GO" id="GO:0016740">
    <property type="term" value="F:transferase activity"/>
    <property type="evidence" value="ECO:0007669"/>
    <property type="project" value="UniProtKB-KW"/>
</dbReference>
<evidence type="ECO:0000256" key="7">
    <source>
        <dbReference type="ARBA" id="ARBA00022679"/>
    </source>
</evidence>
<comment type="catalytic activity">
    <reaction evidence="8">
        <text>5-phospho-alpha-D-ribose 1-diphosphate + nicotinate + ATP + H2O = nicotinate beta-D-ribonucleotide + ADP + phosphate + diphosphate</text>
        <dbReference type="Rhea" id="RHEA:36163"/>
        <dbReference type="ChEBI" id="CHEBI:15377"/>
        <dbReference type="ChEBI" id="CHEBI:30616"/>
        <dbReference type="ChEBI" id="CHEBI:32544"/>
        <dbReference type="ChEBI" id="CHEBI:33019"/>
        <dbReference type="ChEBI" id="CHEBI:43474"/>
        <dbReference type="ChEBI" id="CHEBI:57502"/>
        <dbReference type="ChEBI" id="CHEBI:58017"/>
        <dbReference type="ChEBI" id="CHEBI:456216"/>
        <dbReference type="EC" id="6.3.4.21"/>
    </reaction>
</comment>
<dbReference type="InterPro" id="IPR036068">
    <property type="entry name" value="Nicotinate_pribotase-like_C"/>
</dbReference>
<dbReference type="AlphaFoldDB" id="A0AAV9MX51"/>
<dbReference type="InterPro" id="IPR041525">
    <property type="entry name" value="N/Namide_PRibTrfase"/>
</dbReference>
<keyword evidence="13" id="KW-1185">Reference proteome</keyword>
<evidence type="ECO:0000313" key="13">
    <source>
        <dbReference type="Proteomes" id="UP001358417"/>
    </source>
</evidence>
<dbReference type="SUPFAM" id="SSF54675">
    <property type="entry name" value="Nicotinate/Quinolinate PRTase N-terminal domain-like"/>
    <property type="match status" value="1"/>
</dbReference>
<dbReference type="Gene3D" id="3.20.140.10">
    <property type="entry name" value="nicotinate phosphoribosyltransferase"/>
    <property type="match status" value="1"/>
</dbReference>
<evidence type="ECO:0000256" key="2">
    <source>
        <dbReference type="ARBA" id="ARBA00010897"/>
    </source>
</evidence>
<dbReference type="GO" id="GO:0034355">
    <property type="term" value="P:NAD+ biosynthetic process via the salvage pathway"/>
    <property type="evidence" value="ECO:0007669"/>
    <property type="project" value="TreeGrafter"/>
</dbReference>
<organism evidence="12 13">
    <name type="scientific">Exophiala bonariae</name>
    <dbReference type="NCBI Taxonomy" id="1690606"/>
    <lineage>
        <taxon>Eukaryota</taxon>
        <taxon>Fungi</taxon>
        <taxon>Dikarya</taxon>
        <taxon>Ascomycota</taxon>
        <taxon>Pezizomycotina</taxon>
        <taxon>Eurotiomycetes</taxon>
        <taxon>Chaetothyriomycetidae</taxon>
        <taxon>Chaetothyriales</taxon>
        <taxon>Herpotrichiellaceae</taxon>
        <taxon>Exophiala</taxon>
    </lineage>
</organism>
<dbReference type="InterPro" id="IPR040727">
    <property type="entry name" value="NAPRTase_N"/>
</dbReference>
<evidence type="ECO:0000256" key="1">
    <source>
        <dbReference type="ARBA" id="ARBA00004952"/>
    </source>
</evidence>
<evidence type="ECO:0000256" key="6">
    <source>
        <dbReference type="ARBA" id="ARBA00022642"/>
    </source>
</evidence>
<dbReference type="Proteomes" id="UP001358417">
    <property type="component" value="Unassembled WGS sequence"/>
</dbReference>
<keyword evidence="4" id="KW-0597">Phosphoprotein</keyword>
<evidence type="ECO:0000259" key="11">
    <source>
        <dbReference type="Pfam" id="PF17767"/>
    </source>
</evidence>
<dbReference type="PANTHER" id="PTHR11098:SF1">
    <property type="entry name" value="NICOTINATE PHOSPHORIBOSYLTRANSFERASE"/>
    <property type="match status" value="1"/>
</dbReference>
<feature type="domain" description="Nicotinate phosphoribosyltransferase N-terminal" evidence="11">
    <location>
        <begin position="18"/>
        <end position="144"/>
    </location>
</feature>
<evidence type="ECO:0000256" key="9">
    <source>
        <dbReference type="SAM" id="MobiDB-lite"/>
    </source>
</evidence>
<dbReference type="FunFam" id="3.20.140.10:FF:000009">
    <property type="entry name" value="Nicotinate phosphoribosyltransferase"/>
    <property type="match status" value="1"/>
</dbReference>
<evidence type="ECO:0000256" key="4">
    <source>
        <dbReference type="ARBA" id="ARBA00022553"/>
    </source>
</evidence>
<dbReference type="PANTHER" id="PTHR11098">
    <property type="entry name" value="NICOTINATE PHOSPHORIBOSYLTRANSFERASE"/>
    <property type="match status" value="1"/>
</dbReference>
<dbReference type="GO" id="GO:0005829">
    <property type="term" value="C:cytosol"/>
    <property type="evidence" value="ECO:0007669"/>
    <property type="project" value="TreeGrafter"/>
</dbReference>
<evidence type="ECO:0000256" key="3">
    <source>
        <dbReference type="ARBA" id="ARBA00013236"/>
    </source>
</evidence>
<accession>A0AAV9MX51</accession>
<keyword evidence="6" id="KW-0662">Pyridine nucleotide biosynthesis</keyword>
<comment type="pathway">
    <text evidence="1">Cofactor biosynthesis; NAD(+) biosynthesis; nicotinate D-ribonucleotide from nicotinate: step 1/1.</text>
</comment>
<dbReference type="GO" id="GO:0004516">
    <property type="term" value="F:nicotinate phosphoribosyltransferase activity"/>
    <property type="evidence" value="ECO:0007669"/>
    <property type="project" value="UniProtKB-EC"/>
</dbReference>
<evidence type="ECO:0000259" key="10">
    <source>
        <dbReference type="Pfam" id="PF04095"/>
    </source>
</evidence>
<reference evidence="12 13" key="1">
    <citation type="submission" date="2023-08" db="EMBL/GenBank/DDBJ databases">
        <title>Black Yeasts Isolated from many extreme environments.</title>
        <authorList>
            <person name="Coleine C."/>
            <person name="Stajich J.E."/>
            <person name="Selbmann L."/>
        </authorList>
    </citation>
    <scope>NUCLEOTIDE SEQUENCE [LARGE SCALE GENOMIC DNA]</scope>
    <source>
        <strain evidence="12 13">CCFEE 5792</strain>
    </source>
</reference>
<dbReference type="SUPFAM" id="SSF51690">
    <property type="entry name" value="Nicotinate/Quinolinate PRTase C-terminal domain-like"/>
    <property type="match status" value="1"/>
</dbReference>
<sequence>MSPRQSAPKMPEGVFSFLDTDLYKLTMQCAVLQYFPTVEVEYKFTNRTPSMRLNNAAFAWLQQQVTKLGDITLAQQELDFLRKSCPFLSSSYLTFLQTLRLRPAEHVKLSFTPVDESYGDLQMTIQGLWVETILYEIPLLALTSEAYFKFVDQDWEYDEQEESAYAKGVELLKAGCLLSEFGSRRRRDFQTQNLVIKGLVRASAENGLPGKLTGTSNVYFAMQYGIAPVGTVAHEWFMGIAALTGDYENANIHGLNYWLDCYGKGVLGIALTDTFGTADFFRAFNTAIPKRTSASQEQDLSTDSGDTPSASRPATYAEVFTGIRQDSGDPKEYVKIASEFYKSVGISGKTIVFSDSLDVEKCLEYKEVAERYGFKPSFGVGTFFTNDFKHKSNGQTKSKPMNIVIKLSKAGGNPAIKISDNIGKNTGDAHTVEDVKRRLGYLEKEWSAGDEAKRW</sequence>
<dbReference type="Pfam" id="PF17767">
    <property type="entry name" value="NAPRTase_N"/>
    <property type="match status" value="1"/>
</dbReference>
<evidence type="ECO:0000313" key="12">
    <source>
        <dbReference type="EMBL" id="KAK5045304.1"/>
    </source>
</evidence>